<organism evidence="1 2">
    <name type="scientific">Caerostris extrusa</name>
    <name type="common">Bark spider</name>
    <name type="synonym">Caerostris bankana</name>
    <dbReference type="NCBI Taxonomy" id="172846"/>
    <lineage>
        <taxon>Eukaryota</taxon>
        <taxon>Metazoa</taxon>
        <taxon>Ecdysozoa</taxon>
        <taxon>Arthropoda</taxon>
        <taxon>Chelicerata</taxon>
        <taxon>Arachnida</taxon>
        <taxon>Araneae</taxon>
        <taxon>Araneomorphae</taxon>
        <taxon>Entelegynae</taxon>
        <taxon>Araneoidea</taxon>
        <taxon>Araneidae</taxon>
        <taxon>Caerostris</taxon>
    </lineage>
</organism>
<accession>A0AAV4Y3W2</accession>
<protein>
    <submittedName>
        <fullName evidence="1">Uncharacterized protein</fullName>
    </submittedName>
</protein>
<comment type="caution">
    <text evidence="1">The sequence shown here is derived from an EMBL/GenBank/DDBJ whole genome shotgun (WGS) entry which is preliminary data.</text>
</comment>
<keyword evidence="2" id="KW-1185">Reference proteome</keyword>
<evidence type="ECO:0000313" key="2">
    <source>
        <dbReference type="Proteomes" id="UP001054945"/>
    </source>
</evidence>
<dbReference type="AlphaFoldDB" id="A0AAV4Y3W2"/>
<gene>
    <name evidence="1" type="ORF">CEXT_167591</name>
</gene>
<dbReference type="Proteomes" id="UP001054945">
    <property type="component" value="Unassembled WGS sequence"/>
</dbReference>
<name>A0AAV4Y3W2_CAEEX</name>
<reference evidence="1 2" key="1">
    <citation type="submission" date="2021-06" db="EMBL/GenBank/DDBJ databases">
        <title>Caerostris extrusa draft genome.</title>
        <authorList>
            <person name="Kono N."/>
            <person name="Arakawa K."/>
        </authorList>
    </citation>
    <scope>NUCLEOTIDE SEQUENCE [LARGE SCALE GENOMIC DNA]</scope>
</reference>
<dbReference type="EMBL" id="BPLR01018750">
    <property type="protein sequence ID" value="GIZ02027.1"/>
    <property type="molecule type" value="Genomic_DNA"/>
</dbReference>
<evidence type="ECO:0000313" key="1">
    <source>
        <dbReference type="EMBL" id="GIZ02027.1"/>
    </source>
</evidence>
<sequence length="151" mass="17525">MLSELRSGNYAAWDDCFAHALPYKIVVQGDTVSFQTTEIVKPSTEKYTYKAALKDDTRKPYTFQNIKKRLFNKETIKRRNNTDTEGFWKINYIYLVKLFFTFGIETPLINTIHVIELGCTAMDIYIINTKVNLNTVPNDEKAMIFILKCCS</sequence>
<proteinExistence type="predicted"/>